<protein>
    <submittedName>
        <fullName evidence="2">SMI1/KNR4 family protein</fullName>
    </submittedName>
</protein>
<organism evidence="2 3">
    <name type="scientific">Alkalicoccobacillus plakortidis</name>
    <dbReference type="NCBI Taxonomy" id="444060"/>
    <lineage>
        <taxon>Bacteria</taxon>
        <taxon>Bacillati</taxon>
        <taxon>Bacillota</taxon>
        <taxon>Bacilli</taxon>
        <taxon>Bacillales</taxon>
        <taxon>Bacillaceae</taxon>
        <taxon>Alkalicoccobacillus</taxon>
    </lineage>
</organism>
<dbReference type="Gene3D" id="3.40.1580.10">
    <property type="entry name" value="SMI1/KNR4-like"/>
    <property type="match status" value="1"/>
</dbReference>
<accession>A0ABT0XK70</accession>
<proteinExistence type="predicted"/>
<comment type="caution">
    <text evidence="2">The sequence shown here is derived from an EMBL/GenBank/DDBJ whole genome shotgun (WGS) entry which is preliminary data.</text>
</comment>
<feature type="domain" description="Knr4/Smi1-like" evidence="1">
    <location>
        <begin position="18"/>
        <end position="146"/>
    </location>
</feature>
<dbReference type="Pfam" id="PF09346">
    <property type="entry name" value="SMI1_KNR4"/>
    <property type="match status" value="1"/>
</dbReference>
<dbReference type="InterPro" id="IPR018958">
    <property type="entry name" value="Knr4/Smi1-like_dom"/>
</dbReference>
<gene>
    <name evidence="2" type="ORF">NDM98_12865</name>
</gene>
<name>A0ABT0XK70_9BACI</name>
<reference evidence="2" key="1">
    <citation type="submission" date="2022-06" db="EMBL/GenBank/DDBJ databases">
        <title>Alkalicoccobacillus porphyridii sp. nov., isolated from a marine red alga, Porphyridium purpureum and reclassification of Shouchella plakortidis and Shouchella gibsonii as Alkalicoccobacillus plakortidis comb. nov. and Alkalicoccobacillus gibsonii comb. nov.</title>
        <authorList>
            <person name="Kim K.H."/>
            <person name="Lee J.K."/>
            <person name="Han D.M."/>
            <person name="Baek J.H."/>
            <person name="Jeon C.O."/>
        </authorList>
    </citation>
    <scope>NUCLEOTIDE SEQUENCE</scope>
    <source>
        <strain evidence="2">DSM 19153</strain>
    </source>
</reference>
<dbReference type="SMART" id="SM00860">
    <property type="entry name" value="SMI1_KNR4"/>
    <property type="match status" value="1"/>
</dbReference>
<evidence type="ECO:0000259" key="1">
    <source>
        <dbReference type="SMART" id="SM00860"/>
    </source>
</evidence>
<keyword evidence="3" id="KW-1185">Reference proteome</keyword>
<dbReference type="Proteomes" id="UP001203665">
    <property type="component" value="Unassembled WGS sequence"/>
</dbReference>
<evidence type="ECO:0000313" key="3">
    <source>
        <dbReference type="Proteomes" id="UP001203665"/>
    </source>
</evidence>
<dbReference type="RefSeq" id="WP_251608249.1">
    <property type="nucleotide sequence ID" value="NZ_JAMQJY010000001.1"/>
</dbReference>
<dbReference type="EMBL" id="JAMQJY010000001">
    <property type="protein sequence ID" value="MCM2676299.1"/>
    <property type="molecule type" value="Genomic_DNA"/>
</dbReference>
<evidence type="ECO:0000313" key="2">
    <source>
        <dbReference type="EMBL" id="MCM2676299.1"/>
    </source>
</evidence>
<dbReference type="SUPFAM" id="SSF160631">
    <property type="entry name" value="SMI1/KNR4-like"/>
    <property type="match status" value="1"/>
</dbReference>
<dbReference type="InterPro" id="IPR037883">
    <property type="entry name" value="Knr4/Smi1-like_sf"/>
</dbReference>
<sequence length="272" mass="31728">MKQTYWTSDLFDEYELSPLTDSIVQEVEKQLNVRFPKAYLQLLKVQNGGYLHFDKFPFAYESEDESLTIEHLFGLSVDQEEGVLQSSYLINEWELPKKIVLLSGNGSVWIALDYRQNKIDPCVVLIDVDLEFEATIAESFNEFLTKLYRETDSDQDYTSEEEQIEYTYEEGNKVFSRNNIGKISSALSYFINTDSDTNWLLTQLKKVAVKEDEYIVQDAAVTLYHIVDLRLDEEGLNQVSIQEVIDLLKRYPHRPVQNFAKKIQRLFDAKQV</sequence>